<gene>
    <name evidence="1" type="ORF">HMPREF0542_11830</name>
</gene>
<dbReference type="EMBL" id="ACGS02000046">
    <property type="protein sequence ID" value="EFZ33971.1"/>
    <property type="molecule type" value="Genomic_DNA"/>
</dbReference>
<protein>
    <submittedName>
        <fullName evidence="1">Uncharacterized protein</fullName>
    </submittedName>
</protein>
<accession>E7FSF3</accession>
<evidence type="ECO:0000313" key="2">
    <source>
        <dbReference type="Proteomes" id="UP000004099"/>
    </source>
</evidence>
<dbReference type="AlphaFoldDB" id="E7FSF3"/>
<dbReference type="HOGENOM" id="CLU_3119230_0_0_9"/>
<organism evidence="1 2">
    <name type="scientific">Ligilactobacillus ruminis ATCC 25644</name>
    <dbReference type="NCBI Taxonomy" id="525362"/>
    <lineage>
        <taxon>Bacteria</taxon>
        <taxon>Bacillati</taxon>
        <taxon>Bacillota</taxon>
        <taxon>Bacilli</taxon>
        <taxon>Lactobacillales</taxon>
        <taxon>Lactobacillaceae</taxon>
        <taxon>Ligilactobacillus</taxon>
    </lineage>
</organism>
<proteinExistence type="predicted"/>
<dbReference type="Proteomes" id="UP000004099">
    <property type="component" value="Unassembled WGS sequence"/>
</dbReference>
<sequence>MILPNAAPDKSTLSHQANLPPNYFWLFPSQGVMHAKNRIRFAIDSKLSWF</sequence>
<name>E7FSF3_9LACO</name>
<reference evidence="1 2" key="1">
    <citation type="submission" date="2011-01" db="EMBL/GenBank/DDBJ databases">
        <authorList>
            <person name="Muzny D."/>
            <person name="Qin X."/>
            <person name="Buhay C."/>
            <person name="Dugan-Rocha S."/>
            <person name="Ding Y."/>
            <person name="Chen G."/>
            <person name="Hawes A."/>
            <person name="Holder M."/>
            <person name="Jhangiani S."/>
            <person name="Johnson A."/>
            <person name="Khan Z."/>
            <person name="Li Z."/>
            <person name="Liu W."/>
            <person name="Liu X."/>
            <person name="Perez L."/>
            <person name="Shen H."/>
            <person name="Wang Q."/>
            <person name="Watt J."/>
            <person name="Xi L."/>
            <person name="Xin Y."/>
            <person name="Zhou J."/>
            <person name="Deng J."/>
            <person name="Jiang H."/>
            <person name="Liu Y."/>
            <person name="Qu J."/>
            <person name="Song X.-Z."/>
            <person name="Zhang L."/>
            <person name="Villasana D."/>
            <person name="Johnson A."/>
            <person name="Liu J."/>
            <person name="Liyanage D."/>
            <person name="Lorensuhewa L."/>
            <person name="Robinson T."/>
            <person name="Song A."/>
            <person name="Song B.-B."/>
            <person name="Dinh H."/>
            <person name="Thornton R."/>
            <person name="Coyle M."/>
            <person name="Francisco L."/>
            <person name="Jackson L."/>
            <person name="Javaid M."/>
            <person name="Korchina V."/>
            <person name="Kovar C."/>
            <person name="Mata R."/>
            <person name="Mathew T."/>
            <person name="Ngo R."/>
            <person name="Nguyen L."/>
            <person name="Nguyen N."/>
            <person name="Okwuonu G."/>
            <person name="Ongeri F."/>
            <person name="Pham C."/>
            <person name="Simmons D."/>
            <person name="Wilczek-Boney K."/>
            <person name="Hale W."/>
            <person name="Jakkamsetti A."/>
            <person name="Pham P."/>
            <person name="Ruth R."/>
            <person name="San Lucas F."/>
            <person name="Warren J."/>
            <person name="Zhang J."/>
            <person name="Zhao Z."/>
            <person name="Zhou C."/>
            <person name="Zhu D."/>
            <person name="Lee S."/>
            <person name="Bess C."/>
            <person name="Blankenburg K."/>
            <person name="Forbes L."/>
            <person name="Fu Q."/>
            <person name="Gubbala S."/>
            <person name="Hirani K."/>
            <person name="Jayaseelan J.C."/>
            <person name="Lara F."/>
            <person name="Munidasa M."/>
            <person name="Palculict T."/>
            <person name="Patil S."/>
            <person name="Pu L.-L."/>
            <person name="Saada N."/>
            <person name="Tang L."/>
            <person name="Weissenberger G."/>
            <person name="Zhu Y."/>
            <person name="Hemphill L."/>
            <person name="Shang Y."/>
            <person name="Youmans B."/>
            <person name="Ayvaz T."/>
            <person name="Ross M."/>
            <person name="Santibanez J."/>
            <person name="Aqrawi P."/>
            <person name="Gross S."/>
            <person name="Joshi V."/>
            <person name="Fowler G."/>
            <person name="Nazareth L."/>
            <person name="Reid J."/>
            <person name="Worley K."/>
            <person name="Petrosino J."/>
            <person name="Highlander S."/>
            <person name="Gibbs R."/>
        </authorList>
    </citation>
    <scope>NUCLEOTIDE SEQUENCE [LARGE SCALE GENOMIC DNA]</scope>
    <source>
        <strain evidence="1 2">ATCC 25644</strain>
    </source>
</reference>
<comment type="caution">
    <text evidence="1">The sequence shown here is derived from an EMBL/GenBank/DDBJ whole genome shotgun (WGS) entry which is preliminary data.</text>
</comment>
<evidence type="ECO:0000313" key="1">
    <source>
        <dbReference type="EMBL" id="EFZ33971.1"/>
    </source>
</evidence>